<evidence type="ECO:0000313" key="2">
    <source>
        <dbReference type="EMBL" id="ADU51362.1"/>
    </source>
</evidence>
<reference evidence="2 3" key="1">
    <citation type="journal article" date="2010" name="Stand. Genomic Sci.">
        <title>Complete genome sequence of Thermaerobacter marianensis type strain (7p75a).</title>
        <authorList>
            <person name="Han C."/>
            <person name="Gu W."/>
            <person name="Zhang X."/>
            <person name="Lapidus A."/>
            <person name="Nolan M."/>
            <person name="Copeland A."/>
            <person name="Lucas S."/>
            <person name="Del Rio T.G."/>
            <person name="Tice H."/>
            <person name="Cheng J.F."/>
            <person name="Tapia R."/>
            <person name="Goodwin L."/>
            <person name="Pitluck S."/>
            <person name="Pagani I."/>
            <person name="Ivanova N."/>
            <person name="Mavromatis K."/>
            <person name="Mikhailova N."/>
            <person name="Pati A."/>
            <person name="Chen A."/>
            <person name="Palaniappan K."/>
            <person name="Land M."/>
            <person name="Hauser L."/>
            <person name="Chang Y.J."/>
            <person name="Jeffries C.D."/>
            <person name="Schneider S."/>
            <person name="Rohde M."/>
            <person name="Goker M."/>
            <person name="Pukall R."/>
            <person name="Woyke T."/>
            <person name="Bristow J."/>
            <person name="Eisen J.A."/>
            <person name="Markowitz V."/>
            <person name="Hugenholtz P."/>
            <person name="Kyrpides N.C."/>
            <person name="Klenk H.P."/>
            <person name="Detter J.C."/>
        </authorList>
    </citation>
    <scope>NUCLEOTIDE SEQUENCE [LARGE SCALE GENOMIC DNA]</scope>
    <source>
        <strain evidence="3">ATCC 700841 / DSM 12885 / JCM 10246 / 7p75a</strain>
    </source>
</reference>
<dbReference type="AlphaFoldDB" id="E6SLR3"/>
<dbReference type="EMBL" id="CP002344">
    <property type="protein sequence ID" value="ADU51362.1"/>
    <property type="molecule type" value="Genomic_DNA"/>
</dbReference>
<dbReference type="HOGENOM" id="CLU_1795570_0_0_9"/>
<gene>
    <name evidence="2" type="ordered locus">Tmar_1249</name>
</gene>
<name>E6SLR3_THEM7</name>
<dbReference type="KEGG" id="tmr:Tmar_1249"/>
<evidence type="ECO:0000256" key="1">
    <source>
        <dbReference type="SAM" id="MobiDB-lite"/>
    </source>
</evidence>
<dbReference type="OrthoDB" id="2375806at2"/>
<feature type="region of interest" description="Disordered" evidence="1">
    <location>
        <begin position="1"/>
        <end position="34"/>
    </location>
</feature>
<keyword evidence="3" id="KW-1185">Reference proteome</keyword>
<sequence>MTFDRQPARPRAGRHDPAALPRPGALRGEPHFRQPAVLASFRDADSAQRAAAALQAAGYHDVQVDRLEPVREERGDQRDQPVPDTLTGAMNRDRRALAAMSPTVSGLSDDELAGDMPYLLTVPLASGQTRDRAEAIVRQHGGRV</sequence>
<evidence type="ECO:0000313" key="3">
    <source>
        <dbReference type="Proteomes" id="UP000008915"/>
    </source>
</evidence>
<feature type="compositionally biased region" description="Basic and acidic residues" evidence="1">
    <location>
        <begin position="68"/>
        <end position="81"/>
    </location>
</feature>
<dbReference type="RefSeq" id="WP_013495667.1">
    <property type="nucleotide sequence ID" value="NC_014831.1"/>
</dbReference>
<protein>
    <submittedName>
        <fullName evidence="2">Uncharacterized protein</fullName>
    </submittedName>
</protein>
<accession>E6SLR3</accession>
<feature type="region of interest" description="Disordered" evidence="1">
    <location>
        <begin position="68"/>
        <end position="93"/>
    </location>
</feature>
<organism evidence="2 3">
    <name type="scientific">Thermaerobacter marianensis (strain ATCC 700841 / DSM 12885 / JCM 10246 / 7p75a)</name>
    <dbReference type="NCBI Taxonomy" id="644966"/>
    <lineage>
        <taxon>Bacteria</taxon>
        <taxon>Bacillati</taxon>
        <taxon>Bacillota</taxon>
        <taxon>Clostridia</taxon>
        <taxon>Eubacteriales</taxon>
        <taxon>Clostridiales Family XVII. Incertae Sedis</taxon>
        <taxon>Thermaerobacter</taxon>
    </lineage>
</organism>
<dbReference type="Proteomes" id="UP000008915">
    <property type="component" value="Chromosome"/>
</dbReference>
<reference evidence="3" key="2">
    <citation type="journal article" date="2010" name="Stand. Genomic Sci.">
        <title>Complete genome sequence of Thermaerobacter marianensis type strain (7p75aT).</title>
        <authorList>
            <person name="Han C."/>
            <person name="Gu W."/>
            <person name="Zhang X."/>
            <person name="Lapidus A."/>
            <person name="Nolan M."/>
            <person name="Copeland A."/>
            <person name="Lucas S."/>
            <person name="Glavina Del Rio T."/>
            <person name="Tice H."/>
            <person name="Cheng J."/>
            <person name="Tapia R."/>
            <person name="Goodwin L."/>
            <person name="Pitluck S."/>
            <person name="Pagani I."/>
            <person name="Ivanova N."/>
            <person name="Mavromatis K."/>
            <person name="Mikhailova N."/>
            <person name="Pati A."/>
            <person name="Chen A."/>
            <person name="Palaniappan K."/>
            <person name="Land M."/>
            <person name="Hauser L."/>
            <person name="Chang Y."/>
            <person name="Jeffries C."/>
            <person name="Schneider S."/>
            <person name="Rohde M."/>
            <person name="Goker M."/>
            <person name="Pukall R."/>
            <person name="Woyke T."/>
            <person name="Bristow J."/>
            <person name="Eisen J."/>
            <person name="Markowitz V."/>
            <person name="Hugenholtz P."/>
            <person name="Kyrpides N."/>
            <person name="Klenk H."/>
            <person name="Detter J."/>
        </authorList>
    </citation>
    <scope>NUCLEOTIDE SEQUENCE [LARGE SCALE GENOMIC DNA]</scope>
    <source>
        <strain evidence="3">ATCC 700841 / DSM 12885 / JCM 10246 / 7p75a</strain>
    </source>
</reference>
<proteinExistence type="predicted"/>